<evidence type="ECO:0000256" key="5">
    <source>
        <dbReference type="ARBA" id="ARBA00020164"/>
    </source>
</evidence>
<dbReference type="AlphaFoldDB" id="A0A4R3K4S8"/>
<dbReference type="NCBIfam" id="TIGR01252">
    <property type="entry name" value="acetolac_decarb"/>
    <property type="match status" value="1"/>
</dbReference>
<evidence type="ECO:0000256" key="4">
    <source>
        <dbReference type="ARBA" id="ARBA00013204"/>
    </source>
</evidence>
<dbReference type="GO" id="GO:0047605">
    <property type="term" value="F:acetolactate decarboxylase activity"/>
    <property type="evidence" value="ECO:0007669"/>
    <property type="project" value="UniProtKB-UniRule"/>
</dbReference>
<keyword evidence="6 9" id="KW-0210">Decarboxylase</keyword>
<evidence type="ECO:0000256" key="9">
    <source>
        <dbReference type="PIRNR" id="PIRNR001332"/>
    </source>
</evidence>
<dbReference type="OrthoDB" id="8612680at2"/>
<comment type="caution">
    <text evidence="10">The sequence shown here is derived from an EMBL/GenBank/DDBJ whole genome shotgun (WGS) entry which is preliminary data.</text>
</comment>
<keyword evidence="8 9" id="KW-0456">Lyase</keyword>
<gene>
    <name evidence="10" type="ORF">EDC37_1136</name>
</gene>
<dbReference type="Pfam" id="PF03306">
    <property type="entry name" value="AAL_decarboxy"/>
    <property type="match status" value="1"/>
</dbReference>
<evidence type="ECO:0000256" key="6">
    <source>
        <dbReference type="ARBA" id="ARBA00022793"/>
    </source>
</evidence>
<name>A0A4R3K4S8_9FIRM</name>
<evidence type="ECO:0000256" key="3">
    <source>
        <dbReference type="ARBA" id="ARBA00007106"/>
    </source>
</evidence>
<evidence type="ECO:0000256" key="7">
    <source>
        <dbReference type="ARBA" id="ARBA00023061"/>
    </source>
</evidence>
<evidence type="ECO:0000313" key="10">
    <source>
        <dbReference type="EMBL" id="TCS77769.1"/>
    </source>
</evidence>
<dbReference type="InterPro" id="IPR005128">
    <property type="entry name" value="Acetolactate_a_deCO2ase"/>
</dbReference>
<dbReference type="Gene3D" id="3.30.1330.80">
    <property type="entry name" value="Hypothetical protein, similar to alpha- acetolactate decarboxylase, domain 2"/>
    <property type="match status" value="2"/>
</dbReference>
<comment type="catalytic activity">
    <reaction evidence="1 9">
        <text>(2S)-2-acetolactate + H(+) = (R)-acetoin + CO2</text>
        <dbReference type="Rhea" id="RHEA:21580"/>
        <dbReference type="ChEBI" id="CHEBI:15378"/>
        <dbReference type="ChEBI" id="CHEBI:15686"/>
        <dbReference type="ChEBI" id="CHEBI:16526"/>
        <dbReference type="ChEBI" id="CHEBI:58476"/>
        <dbReference type="EC" id="4.1.1.5"/>
    </reaction>
</comment>
<dbReference type="SUPFAM" id="SSF117856">
    <property type="entry name" value="AF0104/ALDC/Ptd012-like"/>
    <property type="match status" value="1"/>
</dbReference>
<sequence>MNAKSRLYGEIYQVSTMSALLDGVYDGVLNHAQLAVHGNFGIGTFDHLDGELIGFDGNFYHLRDGLATPMEDLDTTPFCTVTYFNPQIKYSYNKPATKSDFEKILKNLVPSENLFYAICIEGTFKKVSTRTVSYQKEYVPMTKAINAQQTIEFENVKGKIVGFWTPFYAQGIAVAGYHFHFIDDELKRGGHVFDYVTDSVNISIDQKSHMNLYTPDAKSFLEAKLSRDDLMNEIKITEG</sequence>
<evidence type="ECO:0000313" key="11">
    <source>
        <dbReference type="Proteomes" id="UP000295188"/>
    </source>
</evidence>
<dbReference type="PANTHER" id="PTHR35524">
    <property type="entry name" value="ALPHA-ACETOLACTATE DECARBOXYLASE"/>
    <property type="match status" value="1"/>
</dbReference>
<dbReference type="GO" id="GO:0045151">
    <property type="term" value="P:acetoin biosynthetic process"/>
    <property type="evidence" value="ECO:0007669"/>
    <property type="project" value="UniProtKB-UniRule"/>
</dbReference>
<keyword evidence="11" id="KW-1185">Reference proteome</keyword>
<dbReference type="RefSeq" id="WP_132550490.1">
    <property type="nucleotide sequence ID" value="NZ_SMAA01000013.1"/>
</dbReference>
<dbReference type="PIRSF" id="PIRSF001332">
    <property type="entry name" value="Acetolac_decarb"/>
    <property type="match status" value="1"/>
</dbReference>
<protein>
    <recommendedName>
        <fullName evidence="5 9">Alpha-acetolactate decarboxylase</fullName>
        <ecNumber evidence="4 9">4.1.1.5</ecNumber>
    </recommendedName>
</protein>
<dbReference type="EMBL" id="SMAA01000013">
    <property type="protein sequence ID" value="TCS77769.1"/>
    <property type="molecule type" value="Genomic_DNA"/>
</dbReference>
<comment type="similarity">
    <text evidence="3 9">Belongs to the alpha-acetolactate decarboxylase family.</text>
</comment>
<dbReference type="EC" id="4.1.1.5" evidence="4 9"/>
<evidence type="ECO:0000256" key="2">
    <source>
        <dbReference type="ARBA" id="ARBA00005170"/>
    </source>
</evidence>
<reference evidence="10 11" key="1">
    <citation type="submission" date="2019-03" db="EMBL/GenBank/DDBJ databases">
        <title>Genomic Encyclopedia of Type Strains, Phase IV (KMG-IV): sequencing the most valuable type-strain genomes for metagenomic binning, comparative biology and taxonomic classification.</title>
        <authorList>
            <person name="Goeker M."/>
        </authorList>
    </citation>
    <scope>NUCLEOTIDE SEQUENCE [LARGE SCALE GENOMIC DNA]</scope>
    <source>
        <strain evidence="10 11">DSM 20467</strain>
    </source>
</reference>
<organism evidence="10 11">
    <name type="scientific">Pectinatus cerevisiiphilus</name>
    <dbReference type="NCBI Taxonomy" id="86956"/>
    <lineage>
        <taxon>Bacteria</taxon>
        <taxon>Bacillati</taxon>
        <taxon>Bacillota</taxon>
        <taxon>Negativicutes</taxon>
        <taxon>Selenomonadales</taxon>
        <taxon>Selenomonadaceae</taxon>
        <taxon>Pectinatus</taxon>
    </lineage>
</organism>
<dbReference type="Proteomes" id="UP000295188">
    <property type="component" value="Unassembled WGS sequence"/>
</dbReference>
<evidence type="ECO:0000256" key="8">
    <source>
        <dbReference type="ARBA" id="ARBA00023239"/>
    </source>
</evidence>
<dbReference type="UniPathway" id="UPA00626">
    <property type="reaction ID" value="UER00678"/>
</dbReference>
<dbReference type="CDD" id="cd17299">
    <property type="entry name" value="acetolactate_decarboxylase"/>
    <property type="match status" value="1"/>
</dbReference>
<keyword evidence="7 9" id="KW-0005">Acetoin biosynthesis</keyword>
<dbReference type="PANTHER" id="PTHR35524:SF1">
    <property type="entry name" value="ALPHA-ACETOLACTATE DECARBOXYLASE"/>
    <property type="match status" value="1"/>
</dbReference>
<proteinExistence type="inferred from homology"/>
<comment type="pathway">
    <text evidence="2 9">Polyol metabolism; (R,R)-butane-2,3-diol biosynthesis; (R,R)-butane-2,3-diol from pyruvate: step 2/3.</text>
</comment>
<accession>A0A4R3K4S8</accession>
<evidence type="ECO:0000256" key="1">
    <source>
        <dbReference type="ARBA" id="ARBA00001784"/>
    </source>
</evidence>